<evidence type="ECO:0000256" key="2">
    <source>
        <dbReference type="ARBA" id="ARBA00022840"/>
    </source>
</evidence>
<keyword evidence="1" id="KW-0547">Nucleotide-binding</keyword>
<dbReference type="PANTHER" id="PTHR32071">
    <property type="entry name" value="TRANSCRIPTIONAL REGULATORY PROTEIN"/>
    <property type="match status" value="1"/>
</dbReference>
<reference evidence="4 5" key="1">
    <citation type="submission" date="2013-09" db="EMBL/GenBank/DDBJ databases">
        <title>Biodegradation of hydrocarbons in the deep terrestrial subsurface : characterization of a microbial consortium composed of two Desulfotomaculum species originating from a deep geological formation.</title>
        <authorList>
            <person name="Aullo T."/>
            <person name="Berlendis S."/>
            <person name="Lascourreges J.-F."/>
            <person name="Dessort D."/>
            <person name="Saint-Laurent S."/>
            <person name="Schraauwers B."/>
            <person name="Mas J."/>
            <person name="Magot M."/>
            <person name="Ranchou-Peyruse A."/>
        </authorList>
    </citation>
    <scope>NUCLEOTIDE SEQUENCE [LARGE SCALE GENOMIC DNA]</scope>
    <source>
        <strain evidence="4 5">Bs107</strain>
    </source>
</reference>
<dbReference type="Pfam" id="PF00158">
    <property type="entry name" value="Sigma54_activat"/>
    <property type="match status" value="1"/>
</dbReference>
<comment type="caution">
    <text evidence="4">The sequence shown here is derived from an EMBL/GenBank/DDBJ whole genome shotgun (WGS) entry which is preliminary data.</text>
</comment>
<dbReference type="InterPro" id="IPR002078">
    <property type="entry name" value="Sigma_54_int"/>
</dbReference>
<evidence type="ECO:0000259" key="3">
    <source>
        <dbReference type="PROSITE" id="PS50045"/>
    </source>
</evidence>
<evidence type="ECO:0000313" key="5">
    <source>
        <dbReference type="Proteomes" id="UP000222564"/>
    </source>
</evidence>
<accession>A0A2C6MB72</accession>
<evidence type="ECO:0000256" key="1">
    <source>
        <dbReference type="ARBA" id="ARBA00022741"/>
    </source>
</evidence>
<dbReference type="GO" id="GO:0006355">
    <property type="term" value="P:regulation of DNA-templated transcription"/>
    <property type="evidence" value="ECO:0007669"/>
    <property type="project" value="InterPro"/>
</dbReference>
<dbReference type="Proteomes" id="UP000222564">
    <property type="component" value="Unassembled WGS sequence"/>
</dbReference>
<name>A0A2C6MB72_9FIRM</name>
<dbReference type="EMBL" id="AWQQ01000017">
    <property type="protein sequence ID" value="PHJ39647.1"/>
    <property type="molecule type" value="Genomic_DNA"/>
</dbReference>
<dbReference type="GO" id="GO:0005524">
    <property type="term" value="F:ATP binding"/>
    <property type="evidence" value="ECO:0007669"/>
    <property type="project" value="UniProtKB-KW"/>
</dbReference>
<proteinExistence type="predicted"/>
<gene>
    <name evidence="4" type="ORF">P378_02260</name>
</gene>
<dbReference type="Gene3D" id="3.40.50.300">
    <property type="entry name" value="P-loop containing nucleotide triphosphate hydrolases"/>
    <property type="match status" value="1"/>
</dbReference>
<dbReference type="InterPro" id="IPR027417">
    <property type="entry name" value="P-loop_NTPase"/>
</dbReference>
<dbReference type="PROSITE" id="PS50045">
    <property type="entry name" value="SIGMA54_INTERACT_4"/>
    <property type="match status" value="1"/>
</dbReference>
<evidence type="ECO:0000313" key="4">
    <source>
        <dbReference type="EMBL" id="PHJ39647.1"/>
    </source>
</evidence>
<protein>
    <recommendedName>
        <fullName evidence="3">Sigma-54 factor interaction domain-containing protein</fullName>
    </recommendedName>
</protein>
<dbReference type="SUPFAM" id="SSF52540">
    <property type="entry name" value="P-loop containing nucleoside triphosphate hydrolases"/>
    <property type="match status" value="1"/>
</dbReference>
<organism evidence="4 5">
    <name type="scientific">Desulforamulus profundi</name>
    <dbReference type="NCBI Taxonomy" id="1383067"/>
    <lineage>
        <taxon>Bacteria</taxon>
        <taxon>Bacillati</taxon>
        <taxon>Bacillota</taxon>
        <taxon>Clostridia</taxon>
        <taxon>Eubacteriales</taxon>
        <taxon>Peptococcaceae</taxon>
        <taxon>Desulforamulus</taxon>
    </lineage>
</organism>
<sequence length="93" mass="9901">MIETARPSGIPPFCCGALPGNLLESELFGSEEGSFTGASKGGKKGLFEQADTSTLFLDEIGEISPQMQVRLLRVLQEGTVRRVGGSSEIPILF</sequence>
<dbReference type="AlphaFoldDB" id="A0A2C6MB72"/>
<keyword evidence="2" id="KW-0067">ATP-binding</keyword>
<feature type="domain" description="Sigma-54 factor interaction" evidence="3">
    <location>
        <begin position="15"/>
        <end position="93"/>
    </location>
</feature>
<keyword evidence="5" id="KW-1185">Reference proteome</keyword>